<accession>A0ACC2WTX0</accession>
<dbReference type="EMBL" id="JASBWS010000008">
    <property type="protein sequence ID" value="KAJ9114492.1"/>
    <property type="molecule type" value="Genomic_DNA"/>
</dbReference>
<sequence length="775" mass="88022">MPDPTKTATEQGGTESVKRIRLSLPARPSFDSATGFNTLVENLPRVIRNQPLPEQSLHSLYTLCVRLLSNATRTGEETQIASQLCEHARDVIRQYAGEVQRQVRASARVPGSSGGGMEFLRFLLEQWNGWERSTVFKETVLEEQSIQERSTSAMGQWLKEQLVHADTELAQIDQTVIRTFTTFALRLHAAQPYINLFLTETAEYLTTSAKERQAHALTGTAGKATAFVRWCAEKMQETQGRAEYLFQPSAVNPDGSVVQGKAKEAWKQVKEVLDGEVVEKLVVEVAGRALTEAMDASDVQGLKQLYTLLSSVKKFTEFRKALAEHVKSHATALISNPENDTTMVPSLLTFKRFCDSSIASLYDPTDPANPAAFKTVQGETKEARRRLALEGEVRDGLKAGMETRKAVPAELIAKHLHKLMERGQGQKSDQEWDRQMDEMVDLVKFTKDKDIFKEFYINQLAKRLLSGRSASNEDEIKMVKKLQHEFGEEFTTGDAMMKDLAQSEDMNKKWTEARMKNGKEPSNLSVNVLSQGQWPPYKQLTTGWEHLSVPRNMQQQLDDFSSWYGHTFSGRVLSWRHQHSTVTMTARFPAGNKEIDVSLFQAMVLLQFNDTKSLTFDEILVRTGIERQELIRTLQSLYALKVTRMLVKRPPGKDVDPTDKFIWNGGFTREDRVKFKINQLQQDMTASPLFLAEESRQTNEKVFEDRNLTLDAQIVRIMKGKKALKLPDLINQVVDAVKNMFQPEVKAIKTQVESLIEREYLERDESDKNLLKYLA</sequence>
<protein>
    <submittedName>
        <fullName evidence="1">Uncharacterized protein</fullName>
    </submittedName>
</protein>
<comment type="caution">
    <text evidence="1">The sequence shown here is derived from an EMBL/GenBank/DDBJ whole genome shotgun (WGS) entry which is preliminary data.</text>
</comment>
<proteinExistence type="predicted"/>
<organism evidence="1 2">
    <name type="scientific">Naganishia adeliensis</name>
    <dbReference type="NCBI Taxonomy" id="92952"/>
    <lineage>
        <taxon>Eukaryota</taxon>
        <taxon>Fungi</taxon>
        <taxon>Dikarya</taxon>
        <taxon>Basidiomycota</taxon>
        <taxon>Agaricomycotina</taxon>
        <taxon>Tremellomycetes</taxon>
        <taxon>Filobasidiales</taxon>
        <taxon>Filobasidiaceae</taxon>
        <taxon>Naganishia</taxon>
    </lineage>
</organism>
<gene>
    <name evidence="1" type="ORF">QFC20_001365</name>
</gene>
<reference evidence="1" key="1">
    <citation type="submission" date="2023-04" db="EMBL/GenBank/DDBJ databases">
        <title>Draft Genome sequencing of Naganishia species isolated from polar environments using Oxford Nanopore Technology.</title>
        <authorList>
            <person name="Leo P."/>
            <person name="Venkateswaran K."/>
        </authorList>
    </citation>
    <scope>NUCLEOTIDE SEQUENCE</scope>
    <source>
        <strain evidence="1">MNA-CCFEE 5262</strain>
    </source>
</reference>
<evidence type="ECO:0000313" key="1">
    <source>
        <dbReference type="EMBL" id="KAJ9114492.1"/>
    </source>
</evidence>
<dbReference type="Proteomes" id="UP001230649">
    <property type="component" value="Unassembled WGS sequence"/>
</dbReference>
<name>A0ACC2WTX0_9TREE</name>
<evidence type="ECO:0000313" key="2">
    <source>
        <dbReference type="Proteomes" id="UP001230649"/>
    </source>
</evidence>
<keyword evidence="2" id="KW-1185">Reference proteome</keyword>